<sequence length="245" mass="27746">MQSQLIKRSSLTLSMGNGEFYQMLHAGEKFSPPHRLINRCSPSATLQFAVNSSNENRSQKKSSPKAWKSVKFGISNAFKLTNCSKHFRSWAVSSETHSTTGYRIARQNFTNKTRQNALLSGDRENFQIFQIVKRSKMKRSTAAVFKLAEQIASKLKADHGKRGLHLSLECGAVAIVIGRRTWRTNTIQGASNYAKWKTPRTTVKHQFSNGSVQAEQNEPTNVRFQQLIVLRVQKCLCTINVFHLE</sequence>
<proteinExistence type="predicted"/>
<reference evidence="1 2" key="1">
    <citation type="submission" date="2015-01" db="EMBL/GenBank/DDBJ databases">
        <title>Evolution of Trichinella species and genotypes.</title>
        <authorList>
            <person name="Korhonen P.K."/>
            <person name="Edoardo P."/>
            <person name="Giuseppe L.R."/>
            <person name="Gasser R.B."/>
        </authorList>
    </citation>
    <scope>NUCLEOTIDE SEQUENCE [LARGE SCALE GENOMIC DNA]</scope>
    <source>
        <strain evidence="1">ISS1029</strain>
    </source>
</reference>
<accession>A0A0V1HEA1</accession>
<dbReference type="AlphaFoldDB" id="A0A0V1HEA1"/>
<keyword evidence="2" id="KW-1185">Reference proteome</keyword>
<dbReference type="EMBL" id="JYDP01000085">
    <property type="protein sequence ID" value="KRZ08528.1"/>
    <property type="molecule type" value="Genomic_DNA"/>
</dbReference>
<evidence type="ECO:0000313" key="1">
    <source>
        <dbReference type="EMBL" id="KRZ08528.1"/>
    </source>
</evidence>
<dbReference type="Proteomes" id="UP000055024">
    <property type="component" value="Unassembled WGS sequence"/>
</dbReference>
<organism evidence="1 2">
    <name type="scientific">Trichinella zimbabwensis</name>
    <dbReference type="NCBI Taxonomy" id="268475"/>
    <lineage>
        <taxon>Eukaryota</taxon>
        <taxon>Metazoa</taxon>
        <taxon>Ecdysozoa</taxon>
        <taxon>Nematoda</taxon>
        <taxon>Enoplea</taxon>
        <taxon>Dorylaimia</taxon>
        <taxon>Trichinellida</taxon>
        <taxon>Trichinellidae</taxon>
        <taxon>Trichinella</taxon>
    </lineage>
</organism>
<comment type="caution">
    <text evidence="1">The sequence shown here is derived from an EMBL/GenBank/DDBJ whole genome shotgun (WGS) entry which is preliminary data.</text>
</comment>
<gene>
    <name evidence="1" type="ORF">T11_883</name>
</gene>
<protein>
    <submittedName>
        <fullName evidence="1">Uncharacterized protein</fullName>
    </submittedName>
</protein>
<evidence type="ECO:0000313" key="2">
    <source>
        <dbReference type="Proteomes" id="UP000055024"/>
    </source>
</evidence>
<name>A0A0V1HEA1_9BILA</name>